<reference evidence="2" key="1">
    <citation type="submission" date="2016-12" db="EMBL/GenBank/DDBJ databases">
        <title>Comparative genomics of four Isosphaeraceae planctomycetes: a common pool of plasmids and glycoside hydrolase genes.</title>
        <authorList>
            <person name="Ivanova A."/>
        </authorList>
    </citation>
    <scope>NUCLEOTIDE SEQUENCE [LARGE SCALE GENOMIC DNA]</scope>
    <source>
        <strain evidence="2">PX4</strain>
    </source>
</reference>
<dbReference type="RefSeq" id="WP_076344758.1">
    <property type="nucleotide sequence ID" value="NZ_CP019082.1"/>
</dbReference>
<name>A0A1U7CMY9_9BACT</name>
<protein>
    <submittedName>
        <fullName evidence="1">Uncharacterized protein</fullName>
    </submittedName>
</protein>
<dbReference type="KEGG" id="pbor:BSF38_01720"/>
<dbReference type="EMBL" id="CP019082">
    <property type="protein sequence ID" value="APW60253.1"/>
    <property type="molecule type" value="Genomic_DNA"/>
</dbReference>
<organism evidence="1 2">
    <name type="scientific">Paludisphaera borealis</name>
    <dbReference type="NCBI Taxonomy" id="1387353"/>
    <lineage>
        <taxon>Bacteria</taxon>
        <taxon>Pseudomonadati</taxon>
        <taxon>Planctomycetota</taxon>
        <taxon>Planctomycetia</taxon>
        <taxon>Isosphaerales</taxon>
        <taxon>Isosphaeraceae</taxon>
        <taxon>Paludisphaera</taxon>
    </lineage>
</organism>
<sequence length="326" mass="36914">MNETQKDVGGRRTLVVVPGRLNYFYNQAGRRIAEVLRAMGSSVEIRTLAETDESSFDLAFLCNVSEIVASIGDEAEGLKRLRALRGRCRELLSLSIDCVSTPWYARLCELSRQIQADRIIDLGIIAQTPPERPKGDPRYEFLFSGLTPSESRTMDRWTDDGPERSIPWAFVGHVTESRAALVDRLIHDLHPGGFVYVPALAPYTEQGSPHLNEQQFDQVLKHTRYQIWCSHHDHFYMEPERFRSSLLTGGVPIKIVPRKQVPPAGSPFSYLLFSVDALYELSDQSFTELADRFRDDWRNLPTLEQGLRTLLGDPSLADASRHVRAA</sequence>
<dbReference type="AlphaFoldDB" id="A0A1U7CMY9"/>
<evidence type="ECO:0000313" key="2">
    <source>
        <dbReference type="Proteomes" id="UP000186309"/>
    </source>
</evidence>
<dbReference type="Proteomes" id="UP000186309">
    <property type="component" value="Chromosome"/>
</dbReference>
<dbReference type="OrthoDB" id="9806951at2"/>
<accession>A0A1U7CMY9</accession>
<keyword evidence="2" id="KW-1185">Reference proteome</keyword>
<proteinExistence type="predicted"/>
<evidence type="ECO:0000313" key="1">
    <source>
        <dbReference type="EMBL" id="APW60253.1"/>
    </source>
</evidence>
<gene>
    <name evidence="1" type="ORF">BSF38_01720</name>
</gene>